<evidence type="ECO:0000313" key="2">
    <source>
        <dbReference type="Proteomes" id="UP001457282"/>
    </source>
</evidence>
<dbReference type="Proteomes" id="UP001457282">
    <property type="component" value="Unassembled WGS sequence"/>
</dbReference>
<organism evidence="1 2">
    <name type="scientific">Rubus argutus</name>
    <name type="common">Southern blackberry</name>
    <dbReference type="NCBI Taxonomy" id="59490"/>
    <lineage>
        <taxon>Eukaryota</taxon>
        <taxon>Viridiplantae</taxon>
        <taxon>Streptophyta</taxon>
        <taxon>Embryophyta</taxon>
        <taxon>Tracheophyta</taxon>
        <taxon>Spermatophyta</taxon>
        <taxon>Magnoliopsida</taxon>
        <taxon>eudicotyledons</taxon>
        <taxon>Gunneridae</taxon>
        <taxon>Pentapetalae</taxon>
        <taxon>rosids</taxon>
        <taxon>fabids</taxon>
        <taxon>Rosales</taxon>
        <taxon>Rosaceae</taxon>
        <taxon>Rosoideae</taxon>
        <taxon>Rosoideae incertae sedis</taxon>
        <taxon>Rubus</taxon>
    </lineage>
</organism>
<comment type="caution">
    <text evidence="1">The sequence shown here is derived from an EMBL/GenBank/DDBJ whole genome shotgun (WGS) entry which is preliminary data.</text>
</comment>
<protein>
    <recommendedName>
        <fullName evidence="3">MHC class I antigen</fullName>
    </recommendedName>
</protein>
<proteinExistence type="predicted"/>
<sequence length="73" mass="7564">MTHRGGFAAATASVKRHGHGWALELARLGWCVFSGGVSGDAGVVVCDGWAALGTRSGLEFEHSSGSGHDRGRR</sequence>
<accession>A0AAW1WAQ2</accession>
<name>A0AAW1WAQ2_RUBAR</name>
<reference evidence="1 2" key="1">
    <citation type="journal article" date="2023" name="G3 (Bethesda)">
        <title>A chromosome-length genome assembly and annotation of blackberry (Rubus argutus, cv. 'Hillquist').</title>
        <authorList>
            <person name="Bruna T."/>
            <person name="Aryal R."/>
            <person name="Dudchenko O."/>
            <person name="Sargent D.J."/>
            <person name="Mead D."/>
            <person name="Buti M."/>
            <person name="Cavallini A."/>
            <person name="Hytonen T."/>
            <person name="Andres J."/>
            <person name="Pham M."/>
            <person name="Weisz D."/>
            <person name="Mascagni F."/>
            <person name="Usai G."/>
            <person name="Natali L."/>
            <person name="Bassil N."/>
            <person name="Fernandez G.E."/>
            <person name="Lomsadze A."/>
            <person name="Armour M."/>
            <person name="Olukolu B."/>
            <person name="Poorten T."/>
            <person name="Britton C."/>
            <person name="Davik J."/>
            <person name="Ashrafi H."/>
            <person name="Aiden E.L."/>
            <person name="Borodovsky M."/>
            <person name="Worthington M."/>
        </authorList>
    </citation>
    <scope>NUCLEOTIDE SEQUENCE [LARGE SCALE GENOMIC DNA]</scope>
    <source>
        <strain evidence="1">PI 553951</strain>
    </source>
</reference>
<keyword evidence="2" id="KW-1185">Reference proteome</keyword>
<evidence type="ECO:0000313" key="1">
    <source>
        <dbReference type="EMBL" id="KAK9921567.1"/>
    </source>
</evidence>
<dbReference type="AlphaFoldDB" id="A0AAW1WAQ2"/>
<evidence type="ECO:0008006" key="3">
    <source>
        <dbReference type="Google" id="ProtNLM"/>
    </source>
</evidence>
<dbReference type="EMBL" id="JBEDUW010000006">
    <property type="protein sequence ID" value="KAK9921567.1"/>
    <property type="molecule type" value="Genomic_DNA"/>
</dbReference>
<gene>
    <name evidence="1" type="ORF">M0R45_030072</name>
</gene>